<keyword evidence="1" id="KW-0032">Aminotransferase</keyword>
<dbReference type="EMBL" id="BAAANL010000003">
    <property type="protein sequence ID" value="GAA1862437.1"/>
    <property type="molecule type" value="Genomic_DNA"/>
</dbReference>
<evidence type="ECO:0000313" key="5">
    <source>
        <dbReference type="EMBL" id="GAA1862437.1"/>
    </source>
</evidence>
<dbReference type="PANTHER" id="PTHR43643">
    <property type="entry name" value="HISTIDINOL-PHOSPHATE AMINOTRANSFERASE 2"/>
    <property type="match status" value="1"/>
</dbReference>
<dbReference type="InterPro" id="IPR004839">
    <property type="entry name" value="Aminotransferase_I/II_large"/>
</dbReference>
<protein>
    <recommendedName>
        <fullName evidence="4">Aminotransferase class I/classII large domain-containing protein</fullName>
    </recommendedName>
</protein>
<evidence type="ECO:0000259" key="4">
    <source>
        <dbReference type="Pfam" id="PF00155"/>
    </source>
</evidence>
<dbReference type="SUPFAM" id="SSF52374">
    <property type="entry name" value="Nucleotidylyl transferase"/>
    <property type="match status" value="1"/>
</dbReference>
<evidence type="ECO:0000256" key="1">
    <source>
        <dbReference type="ARBA" id="ARBA00022576"/>
    </source>
</evidence>
<dbReference type="Gene3D" id="3.40.640.10">
    <property type="entry name" value="Type I PLP-dependent aspartate aminotransferase-like (Major domain)"/>
    <property type="match status" value="1"/>
</dbReference>
<dbReference type="InterPro" id="IPR050106">
    <property type="entry name" value="HistidinolP_aminotransfase"/>
</dbReference>
<dbReference type="RefSeq" id="WP_344102216.1">
    <property type="nucleotide sequence ID" value="NZ_BAAANL010000003.1"/>
</dbReference>
<keyword evidence="6" id="KW-1185">Reference proteome</keyword>
<sequence>MLTTVEEWHAACNSSTARDESARVRQFGLRPVASHDSPAFPGEVWAWQRTTPSDARPSGTVRVGFAGRRLHLGHLGLARSVAELVSDGGRVLLFDASSGAAAPIDAFEHLLDKFGADRAQIDVADAGAALRQTERAALATLSLRKLERVYGWDEHTTGGMLTDLSAMLGFFLHDSSTDGVPDIAFIDAKQAPHSVALARASRALDLAAPVLLYRRLFPSLRSATGRGSVKNPDSTIFLDDAQETARAKFLKATTGGRASTDEQRQLGGEPARCAVFSTVELLAGSTAVRETLAGCQSGTLLCGDCKTRNVEPVLARLDELRSRPQRARQSPGVVLAVTEAARDLHAPPPRDPLALEAAIAADQGVEPAQVVVGNGTTEVINHAFRIAKGRRVIATSPTFELYADLAEHHGLDYTPVPWNGRFGHDPSVLQKAVGDDPAVCVIDVPHSVSGVVTPVQNLQEIAAALPADALLLLDLVYADYTREPLPSTAELLQLHPNTLVCRSFSKTHCLLGARIGYGVARRDLANRLRAERLPYALSAMTLAAAHAALDDAGSIQRTISASHAARTLLTGTLHRLGLQYAPTEANFLLFDLGRHHGPVTRLLRDRSFRYRDGDPWGLPGWIQVHLIDELTLAPLLDVLEALEVEAP</sequence>
<evidence type="ECO:0000256" key="3">
    <source>
        <dbReference type="ARBA" id="ARBA00022898"/>
    </source>
</evidence>
<dbReference type="CDD" id="cd00609">
    <property type="entry name" value="AAT_like"/>
    <property type="match status" value="1"/>
</dbReference>
<dbReference type="Proteomes" id="UP001501094">
    <property type="component" value="Unassembled WGS sequence"/>
</dbReference>
<gene>
    <name evidence="5" type="ORF">GCM10009751_20290</name>
</gene>
<dbReference type="Pfam" id="PF00155">
    <property type="entry name" value="Aminotran_1_2"/>
    <property type="match status" value="1"/>
</dbReference>
<keyword evidence="3" id="KW-0663">Pyridoxal phosphate</keyword>
<organism evidence="5 6">
    <name type="scientific">Myceligenerans crystallogenes</name>
    <dbReference type="NCBI Taxonomy" id="316335"/>
    <lineage>
        <taxon>Bacteria</taxon>
        <taxon>Bacillati</taxon>
        <taxon>Actinomycetota</taxon>
        <taxon>Actinomycetes</taxon>
        <taxon>Micrococcales</taxon>
        <taxon>Promicromonosporaceae</taxon>
        <taxon>Myceligenerans</taxon>
    </lineage>
</organism>
<proteinExistence type="predicted"/>
<dbReference type="SUPFAM" id="SSF53383">
    <property type="entry name" value="PLP-dependent transferases"/>
    <property type="match status" value="1"/>
</dbReference>
<comment type="caution">
    <text evidence="5">The sequence shown here is derived from an EMBL/GenBank/DDBJ whole genome shotgun (WGS) entry which is preliminary data.</text>
</comment>
<evidence type="ECO:0000256" key="2">
    <source>
        <dbReference type="ARBA" id="ARBA00022679"/>
    </source>
</evidence>
<keyword evidence="2" id="KW-0808">Transferase</keyword>
<dbReference type="PANTHER" id="PTHR43643:SF3">
    <property type="entry name" value="HISTIDINOL-PHOSPHATE AMINOTRANSFERASE"/>
    <property type="match status" value="1"/>
</dbReference>
<name>A0ABN2NC13_9MICO</name>
<dbReference type="Gene3D" id="1.10.240.10">
    <property type="entry name" value="Tyrosyl-Transfer RNA Synthetase"/>
    <property type="match status" value="1"/>
</dbReference>
<dbReference type="InterPro" id="IPR015424">
    <property type="entry name" value="PyrdxlP-dep_Trfase"/>
</dbReference>
<dbReference type="Gene3D" id="3.90.1150.10">
    <property type="entry name" value="Aspartate Aminotransferase, domain 1"/>
    <property type="match status" value="1"/>
</dbReference>
<dbReference type="InterPro" id="IPR015421">
    <property type="entry name" value="PyrdxlP-dep_Trfase_major"/>
</dbReference>
<feature type="domain" description="Aminotransferase class I/classII large" evidence="4">
    <location>
        <begin position="333"/>
        <end position="636"/>
    </location>
</feature>
<reference evidence="5 6" key="1">
    <citation type="journal article" date="2019" name="Int. J. Syst. Evol. Microbiol.">
        <title>The Global Catalogue of Microorganisms (GCM) 10K type strain sequencing project: providing services to taxonomists for standard genome sequencing and annotation.</title>
        <authorList>
            <consortium name="The Broad Institute Genomics Platform"/>
            <consortium name="The Broad Institute Genome Sequencing Center for Infectious Disease"/>
            <person name="Wu L."/>
            <person name="Ma J."/>
        </authorList>
    </citation>
    <scope>NUCLEOTIDE SEQUENCE [LARGE SCALE GENOMIC DNA]</scope>
    <source>
        <strain evidence="5 6">JCM 14326</strain>
    </source>
</reference>
<evidence type="ECO:0000313" key="6">
    <source>
        <dbReference type="Proteomes" id="UP001501094"/>
    </source>
</evidence>
<dbReference type="InterPro" id="IPR015422">
    <property type="entry name" value="PyrdxlP-dep_Trfase_small"/>
</dbReference>
<accession>A0ABN2NC13</accession>